<protein>
    <recommendedName>
        <fullName evidence="7">Late embryogenesis abundant protein LEA-2 subgroup domain-containing protein</fullName>
    </recommendedName>
</protein>
<feature type="transmembrane region" description="Helical" evidence="6">
    <location>
        <begin position="53"/>
        <end position="75"/>
    </location>
</feature>
<keyword evidence="2 6" id="KW-0812">Transmembrane</keyword>
<sequence>MSETHLNGAYYGPSIPPPPTKSYRRPGRGSGGGCCCCCCDLFSCLFTCACNCLFKILCTLILLLGAAALVLWLVLRPHKISFHVEDAALTRFHLSPANNTLYYDLSVTVSARNPNRRIGVYYDSVDATAFYRNRRLSTVQNLGGFYQGHKNTTVLKAAFRGQSVVPLDGGDRGGYDGETKEGVYGIDVKLKMRIRLKLRWIKTRKMKPTIECDLKVPLSGSKIPFERTRCHLDW</sequence>
<evidence type="ECO:0000259" key="7">
    <source>
        <dbReference type="Pfam" id="PF03168"/>
    </source>
</evidence>
<comment type="subcellular location">
    <subcellularLocation>
        <location evidence="1">Membrane</location>
        <topology evidence="1">Single-pass membrane protein</topology>
    </subcellularLocation>
</comment>
<evidence type="ECO:0000256" key="1">
    <source>
        <dbReference type="ARBA" id="ARBA00004167"/>
    </source>
</evidence>
<dbReference type="GO" id="GO:0009506">
    <property type="term" value="C:plasmodesma"/>
    <property type="evidence" value="ECO:0007669"/>
    <property type="project" value="TreeGrafter"/>
</dbReference>
<dbReference type="OrthoDB" id="1889094at2759"/>
<reference evidence="8 9" key="1">
    <citation type="submission" date="2018-04" db="EMBL/GenBank/DDBJ databases">
        <authorList>
            <person name="Vogel A."/>
        </authorList>
    </citation>
    <scope>NUCLEOTIDE SEQUENCE [LARGE SCALE GENOMIC DNA]</scope>
</reference>
<dbReference type="PANTHER" id="PTHR31415">
    <property type="entry name" value="OS05G0367900 PROTEIN"/>
    <property type="match status" value="1"/>
</dbReference>
<evidence type="ECO:0000313" key="8">
    <source>
        <dbReference type="EMBL" id="VFQ79699.1"/>
    </source>
</evidence>
<evidence type="ECO:0000256" key="2">
    <source>
        <dbReference type="ARBA" id="ARBA00022692"/>
    </source>
</evidence>
<accession>A0A484LU40</accession>
<evidence type="ECO:0000256" key="6">
    <source>
        <dbReference type="SAM" id="Phobius"/>
    </source>
</evidence>
<dbReference type="EMBL" id="OOIL02002010">
    <property type="protein sequence ID" value="VFQ79699.1"/>
    <property type="molecule type" value="Genomic_DNA"/>
</dbReference>
<keyword evidence="3 6" id="KW-1133">Transmembrane helix</keyword>
<evidence type="ECO:0000256" key="5">
    <source>
        <dbReference type="SAM" id="MobiDB-lite"/>
    </source>
</evidence>
<feature type="region of interest" description="Disordered" evidence="5">
    <location>
        <begin position="1"/>
        <end position="24"/>
    </location>
</feature>
<dbReference type="InterPro" id="IPR004864">
    <property type="entry name" value="LEA_2"/>
</dbReference>
<feature type="domain" description="Late embryogenesis abundant protein LEA-2 subgroup" evidence="7">
    <location>
        <begin position="108"/>
        <end position="207"/>
    </location>
</feature>
<dbReference type="GO" id="GO:0005886">
    <property type="term" value="C:plasma membrane"/>
    <property type="evidence" value="ECO:0007669"/>
    <property type="project" value="TreeGrafter"/>
</dbReference>
<dbReference type="Pfam" id="PF03168">
    <property type="entry name" value="LEA_2"/>
    <property type="match status" value="1"/>
</dbReference>
<gene>
    <name evidence="8" type="ORF">CCAM_LOCUS21475</name>
</gene>
<keyword evidence="9" id="KW-1185">Reference proteome</keyword>
<dbReference type="InterPro" id="IPR044839">
    <property type="entry name" value="NDR1-like"/>
</dbReference>
<proteinExistence type="predicted"/>
<organism evidence="8 9">
    <name type="scientific">Cuscuta campestris</name>
    <dbReference type="NCBI Taxonomy" id="132261"/>
    <lineage>
        <taxon>Eukaryota</taxon>
        <taxon>Viridiplantae</taxon>
        <taxon>Streptophyta</taxon>
        <taxon>Embryophyta</taxon>
        <taxon>Tracheophyta</taxon>
        <taxon>Spermatophyta</taxon>
        <taxon>Magnoliopsida</taxon>
        <taxon>eudicotyledons</taxon>
        <taxon>Gunneridae</taxon>
        <taxon>Pentapetalae</taxon>
        <taxon>asterids</taxon>
        <taxon>lamiids</taxon>
        <taxon>Solanales</taxon>
        <taxon>Convolvulaceae</taxon>
        <taxon>Cuscuteae</taxon>
        <taxon>Cuscuta</taxon>
        <taxon>Cuscuta subgen. Grammica</taxon>
        <taxon>Cuscuta sect. Cleistogrammica</taxon>
    </lineage>
</organism>
<evidence type="ECO:0000256" key="4">
    <source>
        <dbReference type="ARBA" id="ARBA00023136"/>
    </source>
</evidence>
<evidence type="ECO:0000256" key="3">
    <source>
        <dbReference type="ARBA" id="ARBA00022989"/>
    </source>
</evidence>
<keyword evidence="4 6" id="KW-0472">Membrane</keyword>
<dbReference type="GO" id="GO:0098542">
    <property type="term" value="P:defense response to other organism"/>
    <property type="evidence" value="ECO:0007669"/>
    <property type="project" value="InterPro"/>
</dbReference>
<name>A0A484LU40_9ASTE</name>
<dbReference type="AlphaFoldDB" id="A0A484LU40"/>
<dbReference type="Proteomes" id="UP000595140">
    <property type="component" value="Unassembled WGS sequence"/>
</dbReference>
<evidence type="ECO:0000313" key="9">
    <source>
        <dbReference type="Proteomes" id="UP000595140"/>
    </source>
</evidence>
<dbReference type="PANTHER" id="PTHR31415:SF157">
    <property type="entry name" value="LATE EMBRYOGENESIS ABUNDANT PROTEIN LEA-2 SUBGROUP DOMAIN-CONTAINING PROTEIN"/>
    <property type="match status" value="1"/>
</dbReference>